<name>A0ABW7C826_9CYAN</name>
<evidence type="ECO:0008006" key="3">
    <source>
        <dbReference type="Google" id="ProtNLM"/>
    </source>
</evidence>
<protein>
    <recommendedName>
        <fullName evidence="3">Transcriptional regulator</fullName>
    </recommendedName>
</protein>
<gene>
    <name evidence="1" type="ORF">VPK24_06710</name>
</gene>
<reference evidence="2" key="1">
    <citation type="journal article" date="2024" name="Algal Res.">
        <title>Biochemical, toxicological and genomic investigation of a high-biomass producing Limnothrix strain isolated from Italian shallow drinking water reservoir.</title>
        <authorList>
            <person name="Simonazzi M."/>
            <person name="Shishido T.K."/>
            <person name="Delbaje E."/>
            <person name="Wahlsten M."/>
            <person name="Fewer D.P."/>
            <person name="Sivonen K."/>
            <person name="Pezzolesi L."/>
            <person name="Pistocchi R."/>
        </authorList>
    </citation>
    <scope>NUCLEOTIDE SEQUENCE [LARGE SCALE GENOMIC DNA]</scope>
    <source>
        <strain evidence="2">LRLZ20PSL1</strain>
    </source>
</reference>
<organism evidence="1 2">
    <name type="scientific">Limnothrix redekei LRLZ20PSL1</name>
    <dbReference type="NCBI Taxonomy" id="3112953"/>
    <lineage>
        <taxon>Bacteria</taxon>
        <taxon>Bacillati</taxon>
        <taxon>Cyanobacteriota</taxon>
        <taxon>Cyanophyceae</taxon>
        <taxon>Pseudanabaenales</taxon>
        <taxon>Pseudanabaenaceae</taxon>
        <taxon>Limnothrix</taxon>
    </lineage>
</organism>
<dbReference type="EMBL" id="JAZAQF010000034">
    <property type="protein sequence ID" value="MFG3817324.1"/>
    <property type="molecule type" value="Genomic_DNA"/>
</dbReference>
<dbReference type="SUPFAM" id="SSF54913">
    <property type="entry name" value="GlnB-like"/>
    <property type="match status" value="1"/>
</dbReference>
<dbReference type="Pfam" id="PF00543">
    <property type="entry name" value="P-II"/>
    <property type="match status" value="1"/>
</dbReference>
<dbReference type="InterPro" id="IPR002187">
    <property type="entry name" value="N-reg_PII"/>
</dbReference>
<dbReference type="Gene3D" id="3.30.70.120">
    <property type="match status" value="1"/>
</dbReference>
<dbReference type="InterPro" id="IPR015867">
    <property type="entry name" value="N-reg_PII/ATP_PRibTrfase_C"/>
</dbReference>
<sequence length="97" mass="10781">MQLTKRVEIIVSSLELEEILEMLDGLKFPGYTVIRDASGKGDRGEFSNDLGREFGNCYILTTCQDVTQLDQLVKLIRPILKRVGGLCLVSDAALVIH</sequence>
<evidence type="ECO:0000313" key="1">
    <source>
        <dbReference type="EMBL" id="MFG3817324.1"/>
    </source>
</evidence>
<dbReference type="InterPro" id="IPR011322">
    <property type="entry name" value="N-reg_PII-like_a/b"/>
</dbReference>
<dbReference type="RefSeq" id="WP_393011570.1">
    <property type="nucleotide sequence ID" value="NZ_JAZAQF010000034.1"/>
</dbReference>
<dbReference type="Proteomes" id="UP001604335">
    <property type="component" value="Unassembled WGS sequence"/>
</dbReference>
<comment type="caution">
    <text evidence="1">The sequence shown here is derived from an EMBL/GenBank/DDBJ whole genome shotgun (WGS) entry which is preliminary data.</text>
</comment>
<proteinExistence type="predicted"/>
<accession>A0ABW7C826</accession>
<evidence type="ECO:0000313" key="2">
    <source>
        <dbReference type="Proteomes" id="UP001604335"/>
    </source>
</evidence>
<keyword evidence="2" id="KW-1185">Reference proteome</keyword>